<evidence type="ECO:0000313" key="3">
    <source>
        <dbReference type="Proteomes" id="UP000280791"/>
    </source>
</evidence>
<dbReference type="PROSITE" id="PS51186">
    <property type="entry name" value="GNAT"/>
    <property type="match status" value="1"/>
</dbReference>
<feature type="domain" description="N-acetyltransferase" evidence="1">
    <location>
        <begin position="2"/>
        <end position="165"/>
    </location>
</feature>
<dbReference type="CDD" id="cd04301">
    <property type="entry name" value="NAT_SF"/>
    <property type="match status" value="1"/>
</dbReference>
<dbReference type="InterPro" id="IPR000182">
    <property type="entry name" value="GNAT_dom"/>
</dbReference>
<dbReference type="GO" id="GO:0016747">
    <property type="term" value="F:acyltransferase activity, transferring groups other than amino-acyl groups"/>
    <property type="evidence" value="ECO:0007669"/>
    <property type="project" value="InterPro"/>
</dbReference>
<dbReference type="InterPro" id="IPR016181">
    <property type="entry name" value="Acyl_CoA_acyltransferase"/>
</dbReference>
<proteinExistence type="predicted"/>
<dbReference type="Gene3D" id="3.40.630.30">
    <property type="match status" value="1"/>
</dbReference>
<protein>
    <submittedName>
        <fullName evidence="2">RimJ/RimL family protein N-acetyltransferase</fullName>
    </submittedName>
</protein>
<organism evidence="2 3">
    <name type="scientific">Planococcus citreus</name>
    <dbReference type="NCBI Taxonomy" id="1373"/>
    <lineage>
        <taxon>Bacteria</taxon>
        <taxon>Bacillati</taxon>
        <taxon>Bacillota</taxon>
        <taxon>Bacilli</taxon>
        <taxon>Bacillales</taxon>
        <taxon>Caryophanaceae</taxon>
        <taxon>Planococcus</taxon>
    </lineage>
</organism>
<gene>
    <name evidence="2" type="ORF">DFR62_1440</name>
</gene>
<accession>A0A497YL16</accession>
<reference evidence="2 3" key="1">
    <citation type="submission" date="2018-10" db="EMBL/GenBank/DDBJ databases">
        <title>Genomic Encyclopedia of Type Strains, Phase IV (KMG-IV): sequencing the most valuable type-strain genomes for metagenomic binning, comparative biology and taxonomic classification.</title>
        <authorList>
            <person name="Goeker M."/>
        </authorList>
    </citation>
    <scope>NUCLEOTIDE SEQUENCE [LARGE SCALE GENOMIC DNA]</scope>
    <source>
        <strain evidence="2 3">DSM 20549</strain>
    </source>
</reference>
<comment type="caution">
    <text evidence="2">The sequence shown here is derived from an EMBL/GenBank/DDBJ whole genome shotgun (WGS) entry which is preliminary data.</text>
</comment>
<dbReference type="PANTHER" id="PTHR43415">
    <property type="entry name" value="SPERMIDINE N(1)-ACETYLTRANSFERASE"/>
    <property type="match status" value="1"/>
</dbReference>
<dbReference type="PANTHER" id="PTHR43415:SF3">
    <property type="entry name" value="GNAT-FAMILY ACETYLTRANSFERASE"/>
    <property type="match status" value="1"/>
</dbReference>
<name>A0A497YL16_9BACL</name>
<dbReference type="RefSeq" id="WP_241663130.1">
    <property type="nucleotide sequence ID" value="NZ_QBEW01000059.1"/>
</dbReference>
<keyword evidence="3" id="KW-1185">Reference proteome</keyword>
<dbReference type="EMBL" id="RCCP01000001">
    <property type="protein sequence ID" value="RLJ91279.1"/>
    <property type="molecule type" value="Genomic_DNA"/>
</dbReference>
<evidence type="ECO:0000259" key="1">
    <source>
        <dbReference type="PROSITE" id="PS51186"/>
    </source>
</evidence>
<sequence>MIKIRKAENHHAEQIVQVIKNAEDSGYMMFNPGERVITTESFAKFIDVLNANEKSGVFIACEEHQVLGYLIVQNENPQRVSHRAYVVMGVHSDSRGKGVGKALFSHVISWAKSVRLHRLELTVIAENASAVTLYQKMGFEIEGVKRDSLLVNDGYVDEYYMAKLL</sequence>
<evidence type="ECO:0000313" key="2">
    <source>
        <dbReference type="EMBL" id="RLJ91279.1"/>
    </source>
</evidence>
<dbReference type="Pfam" id="PF00583">
    <property type="entry name" value="Acetyltransf_1"/>
    <property type="match status" value="1"/>
</dbReference>
<dbReference type="AlphaFoldDB" id="A0A497YL16"/>
<keyword evidence="2" id="KW-0808">Transferase</keyword>
<dbReference type="SUPFAM" id="SSF55729">
    <property type="entry name" value="Acyl-CoA N-acyltransferases (Nat)"/>
    <property type="match status" value="1"/>
</dbReference>
<dbReference type="Proteomes" id="UP000280791">
    <property type="component" value="Unassembled WGS sequence"/>
</dbReference>